<dbReference type="HAMAP" id="MF_01396">
    <property type="entry name" value="ATP_synth_c_bact"/>
    <property type="match status" value="1"/>
</dbReference>
<comment type="caution">
    <text evidence="14">The sequence shown here is derived from an EMBL/GenBank/DDBJ whole genome shotgun (WGS) entry which is preliminary data.</text>
</comment>
<evidence type="ECO:0000256" key="9">
    <source>
        <dbReference type="ARBA" id="ARBA00023121"/>
    </source>
</evidence>
<dbReference type="GO" id="GO:0045259">
    <property type="term" value="C:proton-transporting ATP synthase complex"/>
    <property type="evidence" value="ECO:0007669"/>
    <property type="project" value="UniProtKB-KW"/>
</dbReference>
<evidence type="ECO:0000259" key="13">
    <source>
        <dbReference type="Pfam" id="PF00137"/>
    </source>
</evidence>
<evidence type="ECO:0000256" key="10">
    <source>
        <dbReference type="ARBA" id="ARBA00023136"/>
    </source>
</evidence>
<feature type="site" description="Reversibly protonated during proton transport" evidence="12">
    <location>
        <position position="73"/>
    </location>
</feature>
<keyword evidence="10 12" id="KW-0472">Membrane</keyword>
<keyword evidence="3 12" id="KW-0813">Transport</keyword>
<keyword evidence="7 12" id="KW-1133">Transmembrane helix</keyword>
<name>A0AAW9Q721_9CYAN</name>
<evidence type="ECO:0000313" key="14">
    <source>
        <dbReference type="EMBL" id="MEE3719744.1"/>
    </source>
</evidence>
<comment type="subcellular location">
    <subcellularLocation>
        <location evidence="12">Cellular thylakoid membrane</location>
        <topology evidence="12">Multi-pass membrane protein</topology>
    </subcellularLocation>
    <subcellularLocation>
        <location evidence="1">Membrane</location>
        <topology evidence="1">Multi-pass membrane protein</topology>
    </subcellularLocation>
</comment>
<protein>
    <recommendedName>
        <fullName evidence="12">ATP synthase subunit c</fullName>
    </recommendedName>
    <alternativeName>
        <fullName evidence="12">ATP synthase F(0) sector subunit c</fullName>
    </alternativeName>
    <alternativeName>
        <fullName evidence="12">F-type ATPase subunit c</fullName>
        <shortName evidence="12">F-ATPase subunit c</shortName>
    </alternativeName>
    <alternativeName>
        <fullName evidence="12">Lipid-binding protein</fullName>
    </alternativeName>
</protein>
<dbReference type="InterPro" id="IPR002379">
    <property type="entry name" value="ATPase_proteolipid_c-like_dom"/>
</dbReference>
<dbReference type="InterPro" id="IPR035921">
    <property type="entry name" value="F/V-ATP_Csub_sf"/>
</dbReference>
<dbReference type="InterPro" id="IPR005953">
    <property type="entry name" value="ATP_synth_csu_bac/chlpt"/>
</dbReference>
<comment type="similarity">
    <text evidence="2 12">Belongs to the ATPase C chain family.</text>
</comment>
<dbReference type="SUPFAM" id="SSF81333">
    <property type="entry name" value="F1F0 ATP synthase subunit C"/>
    <property type="match status" value="1"/>
</dbReference>
<keyword evidence="5 12" id="KW-0812">Transmembrane</keyword>
<keyword evidence="15" id="KW-1185">Reference proteome</keyword>
<evidence type="ECO:0000313" key="15">
    <source>
        <dbReference type="Proteomes" id="UP001333818"/>
    </source>
</evidence>
<dbReference type="GO" id="GO:0046933">
    <property type="term" value="F:proton-transporting ATP synthase activity, rotational mechanism"/>
    <property type="evidence" value="ECO:0007669"/>
    <property type="project" value="UniProtKB-UniRule"/>
</dbReference>
<dbReference type="NCBIfam" id="TIGR03322">
    <property type="entry name" value="alt_F1F0_F0_C"/>
    <property type="match status" value="1"/>
</dbReference>
<evidence type="ECO:0000256" key="7">
    <source>
        <dbReference type="ARBA" id="ARBA00022989"/>
    </source>
</evidence>
<evidence type="ECO:0000256" key="3">
    <source>
        <dbReference type="ARBA" id="ARBA00022448"/>
    </source>
</evidence>
<dbReference type="EMBL" id="JAZBJZ010000166">
    <property type="protein sequence ID" value="MEE3719744.1"/>
    <property type="molecule type" value="Genomic_DNA"/>
</dbReference>
<keyword evidence="12" id="KW-0793">Thylakoid</keyword>
<evidence type="ECO:0000256" key="5">
    <source>
        <dbReference type="ARBA" id="ARBA00022692"/>
    </source>
</evidence>
<evidence type="ECO:0000256" key="12">
    <source>
        <dbReference type="HAMAP-Rule" id="MF_01396"/>
    </source>
</evidence>
<dbReference type="Proteomes" id="UP001333818">
    <property type="component" value="Unassembled WGS sequence"/>
</dbReference>
<keyword evidence="9 12" id="KW-0446">Lipid-binding</keyword>
<dbReference type="GO" id="GO:0033177">
    <property type="term" value="C:proton-transporting two-sector ATPase complex, proton-transporting domain"/>
    <property type="evidence" value="ECO:0007669"/>
    <property type="project" value="InterPro"/>
</dbReference>
<gene>
    <name evidence="12" type="primary">atpE</name>
    <name evidence="12" type="synonym">atpH</name>
    <name evidence="14" type="ORF">V2H45_23665</name>
</gene>
<sequence length="105" mass="11039">MTHLDSSNPIFMAVWIVGTISILTAGLTIAIGSIAPALGEGKAIAQALNAIAQQPDEANTITRTLFVGLAFIESVAIYCFVISLILIFANPFWNYVISAVTKVGG</sequence>
<evidence type="ECO:0000256" key="2">
    <source>
        <dbReference type="ARBA" id="ARBA00006704"/>
    </source>
</evidence>
<dbReference type="InterPro" id="IPR000454">
    <property type="entry name" value="ATP_synth_F0_csu"/>
</dbReference>
<accession>A0AAW9Q721</accession>
<dbReference type="InterPro" id="IPR017708">
    <property type="entry name" value="Alt_ATP_synth_F0_Csu"/>
</dbReference>
<dbReference type="GO" id="GO:0008289">
    <property type="term" value="F:lipid binding"/>
    <property type="evidence" value="ECO:0007669"/>
    <property type="project" value="UniProtKB-KW"/>
</dbReference>
<evidence type="ECO:0000256" key="6">
    <source>
        <dbReference type="ARBA" id="ARBA00022781"/>
    </source>
</evidence>
<feature type="transmembrane region" description="Helical" evidence="12">
    <location>
        <begin position="12"/>
        <end position="38"/>
    </location>
</feature>
<feature type="domain" description="V-ATPase proteolipid subunit C-like" evidence="13">
    <location>
        <begin position="23"/>
        <end position="86"/>
    </location>
</feature>
<comment type="function">
    <text evidence="12">Key component of the F(0) channel; it plays a direct role in translocation across the membrane. A homomeric c-ring of between 10-14 subunits forms the central stalk rotor element with the F(1) delta and epsilon subunits.</text>
</comment>
<evidence type="ECO:0000256" key="8">
    <source>
        <dbReference type="ARBA" id="ARBA00023065"/>
    </source>
</evidence>
<dbReference type="NCBIfam" id="TIGR01260">
    <property type="entry name" value="ATP_synt_c"/>
    <property type="match status" value="1"/>
</dbReference>
<dbReference type="GO" id="GO:0031676">
    <property type="term" value="C:plasma membrane-derived thylakoid membrane"/>
    <property type="evidence" value="ECO:0007669"/>
    <property type="project" value="UniProtKB-SubCell"/>
</dbReference>
<keyword evidence="8 12" id="KW-0406">Ion transport</keyword>
<feature type="transmembrane region" description="Helical" evidence="12">
    <location>
        <begin position="65"/>
        <end position="89"/>
    </location>
</feature>
<keyword evidence="6 12" id="KW-0375">Hydrogen ion transport</keyword>
<dbReference type="RefSeq" id="WP_330486181.1">
    <property type="nucleotide sequence ID" value="NZ_JAZBJZ010000166.1"/>
</dbReference>
<evidence type="ECO:0000256" key="11">
    <source>
        <dbReference type="ARBA" id="ARBA00023310"/>
    </source>
</evidence>
<proteinExistence type="inferred from homology"/>
<dbReference type="Pfam" id="PF00137">
    <property type="entry name" value="ATP-synt_C"/>
    <property type="match status" value="1"/>
</dbReference>
<dbReference type="AlphaFoldDB" id="A0AAW9Q721"/>
<dbReference type="NCBIfam" id="NF009998">
    <property type="entry name" value="PRK13468.1"/>
    <property type="match status" value="1"/>
</dbReference>
<evidence type="ECO:0000256" key="1">
    <source>
        <dbReference type="ARBA" id="ARBA00004141"/>
    </source>
</evidence>
<keyword evidence="4 12" id="KW-0138">CF(0)</keyword>
<organism evidence="14 15">
    <name type="scientific">Tumidithrix elongata BACA0141</name>
    <dbReference type="NCBI Taxonomy" id="2716417"/>
    <lineage>
        <taxon>Bacteria</taxon>
        <taxon>Bacillati</taxon>
        <taxon>Cyanobacteriota</taxon>
        <taxon>Cyanophyceae</taxon>
        <taxon>Pseudanabaenales</taxon>
        <taxon>Pseudanabaenaceae</taxon>
        <taxon>Tumidithrix</taxon>
        <taxon>Tumidithrix elongata</taxon>
    </lineage>
</organism>
<dbReference type="CDD" id="cd18121">
    <property type="entry name" value="ATP-synt_Fo_c"/>
    <property type="match status" value="1"/>
</dbReference>
<dbReference type="PRINTS" id="PR00124">
    <property type="entry name" value="ATPASEC"/>
</dbReference>
<comment type="function">
    <text evidence="12">F(1)F(0) ATP synthase produces ATP from ADP in the presence of a proton or sodium gradient. F-type ATPases consist of two structural domains, F(1) containing the extramembraneous catalytic core and F(0) containing the membrane proton channel, linked together by a central stalk and a peripheral stalk. During catalysis, ATP synthesis in the catalytic domain of F(1) is coupled via a rotary mechanism of the central stalk subunits to proton translocation.</text>
</comment>
<keyword evidence="11 12" id="KW-0066">ATP synthesis</keyword>
<evidence type="ECO:0000256" key="4">
    <source>
        <dbReference type="ARBA" id="ARBA00022547"/>
    </source>
</evidence>
<dbReference type="Gene3D" id="1.20.120.610">
    <property type="entry name" value="lithium bound rotor ring of v- atpase"/>
    <property type="match status" value="1"/>
</dbReference>
<reference evidence="14" key="1">
    <citation type="submission" date="2024-01" db="EMBL/GenBank/DDBJ databases">
        <title>Bank of Algae and Cyanobacteria of the Azores (BACA) strain genomes.</title>
        <authorList>
            <person name="Luz R."/>
            <person name="Cordeiro R."/>
            <person name="Fonseca A."/>
            <person name="Goncalves V."/>
        </authorList>
    </citation>
    <scope>NUCLEOTIDE SEQUENCE</scope>
    <source>
        <strain evidence="14">BACA0141</strain>
    </source>
</reference>